<dbReference type="InterPro" id="IPR001646">
    <property type="entry name" value="5peptide_repeat"/>
</dbReference>
<dbReference type="Gene3D" id="2.160.20.80">
    <property type="entry name" value="E3 ubiquitin-protein ligase SopA"/>
    <property type="match status" value="1"/>
</dbReference>
<gene>
    <name evidence="2" type="ORF">ACFOWZ_42295</name>
</gene>
<sequence>MVDTSRAKRALVPSIGGLVAVSASLSAMSGWPDWIAVVRTARPYLPQASFLIIAAILFFIAARRLITPPKENSPGTFTLNWWTVALCGAIIVIVGWLTTSWLLTEANRAKDPAAARVEAIKTGLSIGAGTGGVLALLLAVRRQWHQELTAADTTHDATEKRITELYNNAVNQLGHENAAVRLAALYALERLAQANQNHRQTVADVICAYLRMPVNDPEPKQNKKDTSTKEEMDEKVRLQQESEVRKTAQRLLCKHLKWPRWSKFAPVDFWSNIDIDLTGAKLDHFNFENCRARQALFNSAIFTGESFFVRATFEGEPWGKNGPSGTGGAYFIGAKFEEGAIFEDALFFGDAHFRSASFSKEAYFGGVHFHGKAEFDEAKFNQYCLFEGSEFHDTASFKEAHFKGLVSFQPEGIYVESTRFRDEIFTDFSGAIFDSGALFEGVIFDAKDSGRSNSVNGVFFGATRIAATKNPKLRYWPEGWKESHDDHDSYGTLVPADADRAAELEKQKNSAWRRP</sequence>
<dbReference type="SUPFAM" id="SSF48371">
    <property type="entry name" value="ARM repeat"/>
    <property type="match status" value="1"/>
</dbReference>
<dbReference type="RefSeq" id="WP_382379622.1">
    <property type="nucleotide sequence ID" value="NZ_JBHRZI010000046.1"/>
</dbReference>
<evidence type="ECO:0000313" key="2">
    <source>
        <dbReference type="EMBL" id="MFC3898141.1"/>
    </source>
</evidence>
<keyword evidence="3" id="KW-1185">Reference proteome</keyword>
<keyword evidence="1" id="KW-0812">Transmembrane</keyword>
<accession>A0ABV8C853</accession>
<name>A0ABV8C853_9PSEU</name>
<comment type="caution">
    <text evidence="2">The sequence shown here is derived from an EMBL/GenBank/DDBJ whole genome shotgun (WGS) entry which is preliminary data.</text>
</comment>
<proteinExistence type="predicted"/>
<protein>
    <submittedName>
        <fullName evidence="2">Pentapeptide repeat-containing protein</fullName>
    </submittedName>
</protein>
<feature type="transmembrane region" description="Helical" evidence="1">
    <location>
        <begin position="119"/>
        <end position="140"/>
    </location>
</feature>
<keyword evidence="1" id="KW-0472">Membrane</keyword>
<dbReference type="InterPro" id="IPR016024">
    <property type="entry name" value="ARM-type_fold"/>
</dbReference>
<dbReference type="EMBL" id="JBHRZI010000046">
    <property type="protein sequence ID" value="MFC3898141.1"/>
    <property type="molecule type" value="Genomic_DNA"/>
</dbReference>
<evidence type="ECO:0000313" key="3">
    <source>
        <dbReference type="Proteomes" id="UP001595690"/>
    </source>
</evidence>
<dbReference type="Pfam" id="PF00805">
    <property type="entry name" value="Pentapeptide"/>
    <property type="match status" value="1"/>
</dbReference>
<dbReference type="Pfam" id="PF13576">
    <property type="entry name" value="Pentapeptide_3"/>
    <property type="match status" value="1"/>
</dbReference>
<keyword evidence="1" id="KW-1133">Transmembrane helix</keyword>
<feature type="transmembrane region" description="Helical" evidence="1">
    <location>
        <begin position="44"/>
        <end position="66"/>
    </location>
</feature>
<feature type="transmembrane region" description="Helical" evidence="1">
    <location>
        <begin position="12"/>
        <end position="32"/>
    </location>
</feature>
<dbReference type="Proteomes" id="UP001595690">
    <property type="component" value="Unassembled WGS sequence"/>
</dbReference>
<reference evidence="3" key="1">
    <citation type="journal article" date="2019" name="Int. J. Syst. Evol. Microbiol.">
        <title>The Global Catalogue of Microorganisms (GCM) 10K type strain sequencing project: providing services to taxonomists for standard genome sequencing and annotation.</title>
        <authorList>
            <consortium name="The Broad Institute Genomics Platform"/>
            <consortium name="The Broad Institute Genome Sequencing Center for Infectious Disease"/>
            <person name="Wu L."/>
            <person name="Ma J."/>
        </authorList>
    </citation>
    <scope>NUCLEOTIDE SEQUENCE [LARGE SCALE GENOMIC DNA]</scope>
    <source>
        <strain evidence="3">CGMCC 4.7405</strain>
    </source>
</reference>
<evidence type="ECO:0000256" key="1">
    <source>
        <dbReference type="SAM" id="Phobius"/>
    </source>
</evidence>
<organism evidence="2 3">
    <name type="scientific">Lentzea rhizosphaerae</name>
    <dbReference type="NCBI Taxonomy" id="2041025"/>
    <lineage>
        <taxon>Bacteria</taxon>
        <taxon>Bacillati</taxon>
        <taxon>Actinomycetota</taxon>
        <taxon>Actinomycetes</taxon>
        <taxon>Pseudonocardiales</taxon>
        <taxon>Pseudonocardiaceae</taxon>
        <taxon>Lentzea</taxon>
    </lineage>
</organism>
<feature type="transmembrane region" description="Helical" evidence="1">
    <location>
        <begin position="78"/>
        <end position="99"/>
    </location>
</feature>